<evidence type="ECO:0008006" key="3">
    <source>
        <dbReference type="Google" id="ProtNLM"/>
    </source>
</evidence>
<sequence>MVARVIRSESAAQKLREKYRAEALEFVQLRRCSLKGNFEFVCTLCGFDYDNDEELRSHFTVGITHTIMLELADKTLLKSNPWPFDDGYIFFHGQQSDGEKIEGPTAPTHIGYKNLTRVGYGEIALSIREVDQKISKIWCEFLGNNCNRDLDASDFAIVAFRYQANLGAPHLEPKTRAQAYRVTCQICCNYIYDGKDASTLLNTHTRELACTGTNVNGAFHFFHTRCILLWILICDYHGERVSCPICRGTGVVLPEGEESVRVEELREDKYTQFKQYASNVWITSRSWFSQPEEGANPTVGLAFPRRFDESPTQQNVVRKKSITFYRVEENQLPAQ</sequence>
<evidence type="ECO:0000313" key="2">
    <source>
        <dbReference type="Proteomes" id="UP000325577"/>
    </source>
</evidence>
<dbReference type="Proteomes" id="UP000325577">
    <property type="component" value="Linkage Group LG9"/>
</dbReference>
<dbReference type="PANTHER" id="PTHR35497:SF1">
    <property type="entry name" value="ACYL-UDP-N-ACETYLGLUCOSAMINE O-ACYLTRANSFERASE"/>
    <property type="match status" value="1"/>
</dbReference>
<keyword evidence="2" id="KW-1185">Reference proteome</keyword>
<evidence type="ECO:0000313" key="1">
    <source>
        <dbReference type="EMBL" id="KAA8515248.1"/>
    </source>
</evidence>
<dbReference type="InterPro" id="IPR013083">
    <property type="entry name" value="Znf_RING/FYVE/PHD"/>
</dbReference>
<reference evidence="1 2" key="1">
    <citation type="submission" date="2019-09" db="EMBL/GenBank/DDBJ databases">
        <title>A chromosome-level genome assembly of the Chinese tupelo Nyssa sinensis.</title>
        <authorList>
            <person name="Yang X."/>
            <person name="Kang M."/>
            <person name="Yang Y."/>
            <person name="Xiong H."/>
            <person name="Wang M."/>
            <person name="Zhang Z."/>
            <person name="Wang Z."/>
            <person name="Wu H."/>
            <person name="Ma T."/>
            <person name="Liu J."/>
            <person name="Xi Z."/>
        </authorList>
    </citation>
    <scope>NUCLEOTIDE SEQUENCE [LARGE SCALE GENOMIC DNA]</scope>
    <source>
        <strain evidence="1">J267</strain>
        <tissue evidence="1">Leaf</tissue>
    </source>
</reference>
<proteinExistence type="predicted"/>
<name>A0A5J4ZCH5_9ASTE</name>
<gene>
    <name evidence="1" type="ORF">F0562_018522</name>
</gene>
<organism evidence="1 2">
    <name type="scientific">Nyssa sinensis</name>
    <dbReference type="NCBI Taxonomy" id="561372"/>
    <lineage>
        <taxon>Eukaryota</taxon>
        <taxon>Viridiplantae</taxon>
        <taxon>Streptophyta</taxon>
        <taxon>Embryophyta</taxon>
        <taxon>Tracheophyta</taxon>
        <taxon>Spermatophyta</taxon>
        <taxon>Magnoliopsida</taxon>
        <taxon>eudicotyledons</taxon>
        <taxon>Gunneridae</taxon>
        <taxon>Pentapetalae</taxon>
        <taxon>asterids</taxon>
        <taxon>Cornales</taxon>
        <taxon>Nyssaceae</taxon>
        <taxon>Nyssa</taxon>
    </lineage>
</organism>
<protein>
    <recommendedName>
        <fullName evidence="3">RING-type domain-containing protein</fullName>
    </recommendedName>
</protein>
<dbReference type="EMBL" id="CM018052">
    <property type="protein sequence ID" value="KAA8515248.1"/>
    <property type="molecule type" value="Genomic_DNA"/>
</dbReference>
<dbReference type="SUPFAM" id="SSF57850">
    <property type="entry name" value="RING/U-box"/>
    <property type="match status" value="1"/>
</dbReference>
<dbReference type="AlphaFoldDB" id="A0A5J4ZCH5"/>
<accession>A0A5J4ZCH5</accession>
<dbReference type="Gene3D" id="3.30.40.10">
    <property type="entry name" value="Zinc/RING finger domain, C3HC4 (zinc finger)"/>
    <property type="match status" value="1"/>
</dbReference>
<dbReference type="PANTHER" id="PTHR35497">
    <property type="entry name" value="ACYL-UDP-N-ACETYLGLUCOSAMINE O-ACYLTRANSFERASE"/>
    <property type="match status" value="1"/>
</dbReference>